<dbReference type="PROSITE" id="PS00599">
    <property type="entry name" value="AA_TRANSFER_CLASS_2"/>
    <property type="match status" value="1"/>
</dbReference>
<keyword evidence="10 12" id="KW-0368">Histidine biosynthesis</keyword>
<dbReference type="Proteomes" id="UP001597480">
    <property type="component" value="Unassembled WGS sequence"/>
</dbReference>
<sequence>MFDLNTIVRPNILALQPYSSARDEYSGKQGIFLDANENPFGELNRYPDPYQSELKDKIALVYSIAPENIFIGNGSDEAIDLCLRIFCEPGKDKALTFTPTYGMYKVSAAINNIELLEIPLNAEFQIDINSAIASLKDPAIKVLFICSPNNPSGNTIEEIETMIKNFKGIVIVDEAYADFTNSSLLEKLGMYPNLVILKTLSKAWGLAAVRLGMAFGSKAIIDLFNKVKPPYNISTLNYKAAIEKLGDIQGFEKAKFLLISERERMAEALTKLPQVVKVYPSQANFLLIEVRNANRIYDYLKQNNIIVRNRNQEIPNCIRITVGTPDENKKLLTILENSTL</sequence>
<feature type="modified residue" description="N6-(pyridoxal phosphate)lysine" evidence="12">
    <location>
        <position position="202"/>
    </location>
</feature>
<dbReference type="InterPro" id="IPR001917">
    <property type="entry name" value="Aminotrans_II_pyridoxalP_BS"/>
</dbReference>
<dbReference type="InterPro" id="IPR015422">
    <property type="entry name" value="PyrdxlP-dep_Trfase_small"/>
</dbReference>
<evidence type="ECO:0000256" key="9">
    <source>
        <dbReference type="ARBA" id="ARBA00022898"/>
    </source>
</evidence>
<feature type="domain" description="Aminotransferase class I/classII large" evidence="13">
    <location>
        <begin position="38"/>
        <end position="333"/>
    </location>
</feature>
<dbReference type="HAMAP" id="MF_01023">
    <property type="entry name" value="HisC_aminotrans_2"/>
    <property type="match status" value="1"/>
</dbReference>
<dbReference type="InterPro" id="IPR015421">
    <property type="entry name" value="PyrdxlP-dep_Trfase_major"/>
</dbReference>
<evidence type="ECO:0000256" key="1">
    <source>
        <dbReference type="ARBA" id="ARBA00001933"/>
    </source>
</evidence>
<evidence type="ECO:0000256" key="7">
    <source>
        <dbReference type="ARBA" id="ARBA00022605"/>
    </source>
</evidence>
<comment type="pathway">
    <text evidence="2 12">Amino-acid biosynthesis; L-histidine biosynthesis; L-histidine from 5-phospho-alpha-D-ribose 1-diphosphate: step 7/9.</text>
</comment>
<dbReference type="EMBL" id="JBHUMD010000013">
    <property type="protein sequence ID" value="MFD2602175.1"/>
    <property type="molecule type" value="Genomic_DNA"/>
</dbReference>
<evidence type="ECO:0000256" key="8">
    <source>
        <dbReference type="ARBA" id="ARBA00022679"/>
    </source>
</evidence>
<comment type="cofactor">
    <cofactor evidence="1 12">
        <name>pyridoxal 5'-phosphate</name>
        <dbReference type="ChEBI" id="CHEBI:597326"/>
    </cofactor>
</comment>
<dbReference type="Pfam" id="PF00155">
    <property type="entry name" value="Aminotran_1_2"/>
    <property type="match status" value="1"/>
</dbReference>
<evidence type="ECO:0000256" key="11">
    <source>
        <dbReference type="ARBA" id="ARBA00047481"/>
    </source>
</evidence>
<organism evidence="14 15">
    <name type="scientific">Flavobacterium suzhouense</name>
    <dbReference type="NCBI Taxonomy" id="1529638"/>
    <lineage>
        <taxon>Bacteria</taxon>
        <taxon>Pseudomonadati</taxon>
        <taxon>Bacteroidota</taxon>
        <taxon>Flavobacteriia</taxon>
        <taxon>Flavobacteriales</taxon>
        <taxon>Flavobacteriaceae</taxon>
        <taxon>Flavobacterium</taxon>
    </lineage>
</organism>
<dbReference type="RefSeq" id="WP_379820665.1">
    <property type="nucleotide sequence ID" value="NZ_JBHUMD010000013.1"/>
</dbReference>
<reference evidence="15" key="1">
    <citation type="journal article" date="2019" name="Int. J. Syst. Evol. Microbiol.">
        <title>The Global Catalogue of Microorganisms (GCM) 10K type strain sequencing project: providing services to taxonomists for standard genome sequencing and annotation.</title>
        <authorList>
            <consortium name="The Broad Institute Genomics Platform"/>
            <consortium name="The Broad Institute Genome Sequencing Center for Infectious Disease"/>
            <person name="Wu L."/>
            <person name="Ma J."/>
        </authorList>
    </citation>
    <scope>NUCLEOTIDE SEQUENCE [LARGE SCALE GENOMIC DNA]</scope>
    <source>
        <strain evidence="15">KCTC 42107</strain>
    </source>
</reference>
<keyword evidence="8 12" id="KW-0808">Transferase</keyword>
<name>A0ABW5NUZ8_9FLAO</name>
<dbReference type="SUPFAM" id="SSF53383">
    <property type="entry name" value="PLP-dependent transferases"/>
    <property type="match status" value="1"/>
</dbReference>
<comment type="subunit">
    <text evidence="5 12">Homodimer.</text>
</comment>
<evidence type="ECO:0000313" key="14">
    <source>
        <dbReference type="EMBL" id="MFD2602175.1"/>
    </source>
</evidence>
<evidence type="ECO:0000259" key="13">
    <source>
        <dbReference type="Pfam" id="PF00155"/>
    </source>
</evidence>
<dbReference type="Gene3D" id="3.90.1150.10">
    <property type="entry name" value="Aspartate Aminotransferase, domain 1"/>
    <property type="match status" value="1"/>
</dbReference>
<comment type="pathway">
    <text evidence="3">Lipid metabolism.</text>
</comment>
<keyword evidence="7 12" id="KW-0028">Amino-acid biosynthesis</keyword>
<dbReference type="CDD" id="cd00609">
    <property type="entry name" value="AAT_like"/>
    <property type="match status" value="1"/>
</dbReference>
<dbReference type="Gene3D" id="3.40.640.10">
    <property type="entry name" value="Type I PLP-dependent aspartate aminotransferase-like (Major domain)"/>
    <property type="match status" value="1"/>
</dbReference>
<dbReference type="NCBIfam" id="TIGR01141">
    <property type="entry name" value="hisC"/>
    <property type="match status" value="1"/>
</dbReference>
<dbReference type="InterPro" id="IPR005861">
    <property type="entry name" value="HisP_aminotrans"/>
</dbReference>
<dbReference type="InterPro" id="IPR004839">
    <property type="entry name" value="Aminotransferase_I/II_large"/>
</dbReference>
<dbReference type="GO" id="GO:0004400">
    <property type="term" value="F:histidinol-phosphate transaminase activity"/>
    <property type="evidence" value="ECO:0007669"/>
    <property type="project" value="UniProtKB-EC"/>
</dbReference>
<comment type="caution">
    <text evidence="14">The sequence shown here is derived from an EMBL/GenBank/DDBJ whole genome shotgun (WGS) entry which is preliminary data.</text>
</comment>
<evidence type="ECO:0000256" key="4">
    <source>
        <dbReference type="ARBA" id="ARBA00007970"/>
    </source>
</evidence>
<accession>A0ABW5NUZ8</accession>
<evidence type="ECO:0000256" key="12">
    <source>
        <dbReference type="HAMAP-Rule" id="MF_01023"/>
    </source>
</evidence>
<evidence type="ECO:0000256" key="5">
    <source>
        <dbReference type="ARBA" id="ARBA00011738"/>
    </source>
</evidence>
<keyword evidence="9 12" id="KW-0663">Pyridoxal phosphate</keyword>
<protein>
    <recommendedName>
        <fullName evidence="12">Histidinol-phosphate aminotransferase</fullName>
        <ecNumber evidence="12">2.6.1.9</ecNumber>
    </recommendedName>
    <alternativeName>
        <fullName evidence="12">Imidazole acetol-phosphate transaminase</fullName>
    </alternativeName>
</protein>
<evidence type="ECO:0000313" key="15">
    <source>
        <dbReference type="Proteomes" id="UP001597480"/>
    </source>
</evidence>
<evidence type="ECO:0000256" key="6">
    <source>
        <dbReference type="ARBA" id="ARBA00022576"/>
    </source>
</evidence>
<gene>
    <name evidence="12 14" type="primary">hisC</name>
    <name evidence="14" type="ORF">ACFSR3_08905</name>
</gene>
<dbReference type="PANTHER" id="PTHR42885:SF2">
    <property type="entry name" value="HISTIDINOL-PHOSPHATE AMINOTRANSFERASE"/>
    <property type="match status" value="1"/>
</dbReference>
<comment type="similarity">
    <text evidence="4 12">Belongs to the class-II pyridoxal-phosphate-dependent aminotransferase family. Histidinol-phosphate aminotransferase subfamily.</text>
</comment>
<dbReference type="PANTHER" id="PTHR42885">
    <property type="entry name" value="HISTIDINOL-PHOSPHATE AMINOTRANSFERASE-RELATED"/>
    <property type="match status" value="1"/>
</dbReference>
<evidence type="ECO:0000256" key="3">
    <source>
        <dbReference type="ARBA" id="ARBA00005189"/>
    </source>
</evidence>
<proteinExistence type="inferred from homology"/>
<comment type="catalytic activity">
    <reaction evidence="11 12">
        <text>L-histidinol phosphate + 2-oxoglutarate = 3-(imidazol-4-yl)-2-oxopropyl phosphate + L-glutamate</text>
        <dbReference type="Rhea" id="RHEA:23744"/>
        <dbReference type="ChEBI" id="CHEBI:16810"/>
        <dbReference type="ChEBI" id="CHEBI:29985"/>
        <dbReference type="ChEBI" id="CHEBI:57766"/>
        <dbReference type="ChEBI" id="CHEBI:57980"/>
        <dbReference type="EC" id="2.6.1.9"/>
    </reaction>
</comment>
<keyword evidence="6 12" id="KW-0032">Aminotransferase</keyword>
<dbReference type="EC" id="2.6.1.9" evidence="12"/>
<dbReference type="InterPro" id="IPR015424">
    <property type="entry name" value="PyrdxlP-dep_Trfase"/>
</dbReference>
<evidence type="ECO:0000256" key="2">
    <source>
        <dbReference type="ARBA" id="ARBA00005011"/>
    </source>
</evidence>
<keyword evidence="15" id="KW-1185">Reference proteome</keyword>
<evidence type="ECO:0000256" key="10">
    <source>
        <dbReference type="ARBA" id="ARBA00023102"/>
    </source>
</evidence>